<name>A0A6C0LVW2_9ZZZZ</name>
<organism evidence="1">
    <name type="scientific">viral metagenome</name>
    <dbReference type="NCBI Taxonomy" id="1070528"/>
    <lineage>
        <taxon>unclassified sequences</taxon>
        <taxon>metagenomes</taxon>
        <taxon>organismal metagenomes</taxon>
    </lineage>
</organism>
<accession>A0A6C0LVW2</accession>
<dbReference type="AlphaFoldDB" id="A0A6C0LVW2"/>
<evidence type="ECO:0000313" key="1">
    <source>
        <dbReference type="EMBL" id="QHU34889.1"/>
    </source>
</evidence>
<reference evidence="1" key="1">
    <citation type="journal article" date="2020" name="Nature">
        <title>Giant virus diversity and host interactions through global metagenomics.</title>
        <authorList>
            <person name="Schulz F."/>
            <person name="Roux S."/>
            <person name="Paez-Espino D."/>
            <person name="Jungbluth S."/>
            <person name="Walsh D.A."/>
            <person name="Denef V.J."/>
            <person name="McMahon K.D."/>
            <person name="Konstantinidis K.T."/>
            <person name="Eloe-Fadrosh E.A."/>
            <person name="Kyrpides N.C."/>
            <person name="Woyke T."/>
        </authorList>
    </citation>
    <scope>NUCLEOTIDE SEQUENCE</scope>
    <source>
        <strain evidence="1">GVMAG-S-1017244-22</strain>
    </source>
</reference>
<dbReference type="EMBL" id="MN740581">
    <property type="protein sequence ID" value="QHU34889.1"/>
    <property type="molecule type" value="Genomic_DNA"/>
</dbReference>
<sequence>MFNLSIKNIFVLFFIFLIYKLKNDLSNLLFTNNNE</sequence>
<proteinExistence type="predicted"/>
<protein>
    <submittedName>
        <fullName evidence="1">Uncharacterized protein</fullName>
    </submittedName>
</protein>